<dbReference type="RefSeq" id="WP_168080110.1">
    <property type="nucleotide sequence ID" value="NZ_BAAAQJ010000011.1"/>
</dbReference>
<dbReference type="Gene3D" id="3.40.50.1820">
    <property type="entry name" value="alpha/beta hydrolase"/>
    <property type="match status" value="1"/>
</dbReference>
<gene>
    <name evidence="3" type="ORF">Pfl04_49800</name>
</gene>
<dbReference type="Pfam" id="PF00975">
    <property type="entry name" value="Thioesterase"/>
    <property type="match status" value="1"/>
</dbReference>
<dbReference type="InterPro" id="IPR001031">
    <property type="entry name" value="Thioesterase"/>
</dbReference>
<keyword evidence="4" id="KW-1185">Reference proteome</keyword>
<accession>A0A8J3PNG2</accession>
<name>A0A8J3PNG2_9ACTN</name>
<dbReference type="EMBL" id="BONU01000062">
    <property type="protein sequence ID" value="GIG76576.1"/>
    <property type="molecule type" value="Genomic_DNA"/>
</dbReference>
<dbReference type="GO" id="GO:0008610">
    <property type="term" value="P:lipid biosynthetic process"/>
    <property type="evidence" value="ECO:0007669"/>
    <property type="project" value="TreeGrafter"/>
</dbReference>
<dbReference type="AlphaFoldDB" id="A0A8J3PNG2"/>
<comment type="caution">
    <text evidence="3">The sequence shown here is derived from an EMBL/GenBank/DDBJ whole genome shotgun (WGS) entry which is preliminary data.</text>
</comment>
<organism evidence="3 4">
    <name type="scientific">Planosporangium flavigriseum</name>
    <dbReference type="NCBI Taxonomy" id="373681"/>
    <lineage>
        <taxon>Bacteria</taxon>
        <taxon>Bacillati</taxon>
        <taxon>Actinomycetota</taxon>
        <taxon>Actinomycetes</taxon>
        <taxon>Micromonosporales</taxon>
        <taxon>Micromonosporaceae</taxon>
        <taxon>Planosporangium</taxon>
    </lineage>
</organism>
<evidence type="ECO:0000256" key="1">
    <source>
        <dbReference type="ARBA" id="ARBA00007169"/>
    </source>
</evidence>
<dbReference type="Proteomes" id="UP000653674">
    <property type="component" value="Unassembled WGS sequence"/>
</dbReference>
<evidence type="ECO:0000259" key="2">
    <source>
        <dbReference type="Pfam" id="PF00975"/>
    </source>
</evidence>
<comment type="similarity">
    <text evidence="1">Belongs to the thioesterase family.</text>
</comment>
<dbReference type="InterPro" id="IPR012223">
    <property type="entry name" value="TEII"/>
</dbReference>
<dbReference type="SUPFAM" id="SSF53474">
    <property type="entry name" value="alpha/beta-Hydrolases"/>
    <property type="match status" value="1"/>
</dbReference>
<dbReference type="PANTHER" id="PTHR11487">
    <property type="entry name" value="THIOESTERASE"/>
    <property type="match status" value="1"/>
</dbReference>
<evidence type="ECO:0000313" key="4">
    <source>
        <dbReference type="Proteomes" id="UP000653674"/>
    </source>
</evidence>
<dbReference type="InterPro" id="IPR029058">
    <property type="entry name" value="AB_hydrolase_fold"/>
</dbReference>
<feature type="domain" description="Thioesterase" evidence="2">
    <location>
        <begin position="34"/>
        <end position="256"/>
    </location>
</feature>
<evidence type="ECO:0000313" key="3">
    <source>
        <dbReference type="EMBL" id="GIG76576.1"/>
    </source>
</evidence>
<protein>
    <submittedName>
        <fullName evidence="3">Thioesterase</fullName>
    </submittedName>
</protein>
<dbReference type="PANTHER" id="PTHR11487:SF0">
    <property type="entry name" value="S-ACYL FATTY ACID SYNTHASE THIOESTERASE, MEDIUM CHAIN"/>
    <property type="match status" value="1"/>
</dbReference>
<sequence length="272" mass="29993">MQGSAQVRAGRTPAAARWLGSNWQDAADGATIALFCFSHAGGGSAFFRPWRAALAPAVDVRPVLLPGREWRLDEVPYRRMEDLVEPLCVALEPHVDRPYALFGHSMGAVIAYEVARRFTGAARRAPICLLVSGRQGPRAASSRRLLWELPDNEFVAGVGRLGGTPPEVLEHPELLEMFLPALRADFELSENYQPLPGHRLTCPVVAYMGTEDAEVEHSGLLRWYEETDGEFALRVFAGDHFYLRGGRPDVLSAVRQDLLRAAALQAVQPAQR</sequence>
<reference evidence="3" key="1">
    <citation type="submission" date="2021-01" db="EMBL/GenBank/DDBJ databases">
        <title>Whole genome shotgun sequence of Planosporangium flavigriseum NBRC 105377.</title>
        <authorList>
            <person name="Komaki H."/>
            <person name="Tamura T."/>
        </authorList>
    </citation>
    <scope>NUCLEOTIDE SEQUENCE</scope>
    <source>
        <strain evidence="3">NBRC 105377</strain>
    </source>
</reference>
<proteinExistence type="inferred from homology"/>